<dbReference type="AlphaFoldDB" id="A0A238VMF2"/>
<feature type="domain" description="N-acetyltransferase" evidence="1">
    <location>
        <begin position="1"/>
        <end position="169"/>
    </location>
</feature>
<dbReference type="EMBL" id="FZNP01000002">
    <property type="protein sequence ID" value="SNR35560.1"/>
    <property type="molecule type" value="Genomic_DNA"/>
</dbReference>
<accession>A0A238VMF2</accession>
<protein>
    <submittedName>
        <fullName evidence="2">Acetyltransferase (GNAT) family protein</fullName>
    </submittedName>
</protein>
<evidence type="ECO:0000259" key="1">
    <source>
        <dbReference type="PROSITE" id="PS51186"/>
    </source>
</evidence>
<evidence type="ECO:0000313" key="3">
    <source>
        <dbReference type="Proteomes" id="UP000198420"/>
    </source>
</evidence>
<dbReference type="InterPro" id="IPR016181">
    <property type="entry name" value="Acyl_CoA_acyltransferase"/>
</dbReference>
<gene>
    <name evidence="2" type="ORF">SAMN06265355_10282</name>
</gene>
<dbReference type="OrthoDB" id="4095657at2"/>
<keyword evidence="3" id="KW-1185">Reference proteome</keyword>
<sequence>MLLRMATPADLGALLDIYDSTLRWLAERGSDQWQEPRLEPELMKAAILASIHHRQTWCAVDERGRPAGLVTIKPHTPPGLWRPEEEAEPHRYIYLSLVSRENAGTGLGADLVDWAATRAAKAGAHWIRGDAWTGNKPLQDYYLRQGWELVRIVHRPDQPSGVLLQRRAEPRETPRLVEVAGT</sequence>
<evidence type="ECO:0000313" key="2">
    <source>
        <dbReference type="EMBL" id="SNR35560.1"/>
    </source>
</evidence>
<dbReference type="Proteomes" id="UP000198420">
    <property type="component" value="Unassembled WGS sequence"/>
</dbReference>
<dbReference type="SUPFAM" id="SSF55729">
    <property type="entry name" value="Acyl-CoA N-acyltransferases (Nat)"/>
    <property type="match status" value="1"/>
</dbReference>
<keyword evidence="2" id="KW-0808">Transferase</keyword>
<proteinExistence type="predicted"/>
<dbReference type="Pfam" id="PF00583">
    <property type="entry name" value="Acetyltransf_1"/>
    <property type="match status" value="1"/>
</dbReference>
<dbReference type="Gene3D" id="3.40.630.30">
    <property type="match status" value="1"/>
</dbReference>
<reference evidence="3" key="1">
    <citation type="submission" date="2017-06" db="EMBL/GenBank/DDBJ databases">
        <authorList>
            <person name="Varghese N."/>
            <person name="Submissions S."/>
        </authorList>
    </citation>
    <scope>NUCLEOTIDE SEQUENCE [LARGE SCALE GENOMIC DNA]</scope>
    <source>
        <strain evidence="3">DSM 44485</strain>
    </source>
</reference>
<organism evidence="2 3">
    <name type="scientific">Actinomadura mexicana</name>
    <dbReference type="NCBI Taxonomy" id="134959"/>
    <lineage>
        <taxon>Bacteria</taxon>
        <taxon>Bacillati</taxon>
        <taxon>Actinomycetota</taxon>
        <taxon>Actinomycetes</taxon>
        <taxon>Streptosporangiales</taxon>
        <taxon>Thermomonosporaceae</taxon>
        <taxon>Actinomadura</taxon>
    </lineage>
</organism>
<dbReference type="RefSeq" id="WP_143226930.1">
    <property type="nucleotide sequence ID" value="NZ_FZNP01000002.1"/>
</dbReference>
<dbReference type="InterPro" id="IPR000182">
    <property type="entry name" value="GNAT_dom"/>
</dbReference>
<name>A0A238VMF2_9ACTN</name>
<dbReference type="GO" id="GO:0016747">
    <property type="term" value="F:acyltransferase activity, transferring groups other than amino-acyl groups"/>
    <property type="evidence" value="ECO:0007669"/>
    <property type="project" value="InterPro"/>
</dbReference>
<dbReference type="PROSITE" id="PS51186">
    <property type="entry name" value="GNAT"/>
    <property type="match status" value="1"/>
</dbReference>